<sequence>MTGPGAATPRYARGTRYARGAFLAAACTALALAGHVAGGRGACCVPPLPAVLGTGAVVGALCVGLAGRMMSFRRILAVVGWAQVAFHFAFTFASSGAGPAHHMEAGGPPIAPPPAPGPGAGMAHGLGLGPSMLAGHALAALAAALLLSGAERALDWLYGAVFAAVARPLPIAPARTSRPPRPVVVVVAGDPAPRLGVLLARAVRRRGPPVAPPRAA</sequence>
<dbReference type="RefSeq" id="WP_156222498.1">
    <property type="nucleotide sequence ID" value="NZ_WOFH01000022.1"/>
</dbReference>
<name>A0A7K1LDX8_9ACTN</name>
<dbReference type="AlphaFoldDB" id="A0A7K1LDX8"/>
<protein>
    <submittedName>
        <fullName evidence="2">Uncharacterized protein</fullName>
    </submittedName>
</protein>
<feature type="transmembrane region" description="Helical" evidence="1">
    <location>
        <begin position="51"/>
        <end position="68"/>
    </location>
</feature>
<accession>A0A7K1LDX8</accession>
<reference evidence="2 3" key="1">
    <citation type="submission" date="2019-11" db="EMBL/GenBank/DDBJ databases">
        <authorList>
            <person name="Cao P."/>
        </authorList>
    </citation>
    <scope>NUCLEOTIDE SEQUENCE [LARGE SCALE GENOMIC DNA]</scope>
    <source>
        <strain evidence="2 3">NEAU-AAG5</strain>
    </source>
</reference>
<organism evidence="2 3">
    <name type="scientific">Actinomadura litoris</name>
    <dbReference type="NCBI Taxonomy" id="2678616"/>
    <lineage>
        <taxon>Bacteria</taxon>
        <taxon>Bacillati</taxon>
        <taxon>Actinomycetota</taxon>
        <taxon>Actinomycetes</taxon>
        <taxon>Streptosporangiales</taxon>
        <taxon>Thermomonosporaceae</taxon>
        <taxon>Actinomadura</taxon>
    </lineage>
</organism>
<keyword evidence="3" id="KW-1185">Reference proteome</keyword>
<evidence type="ECO:0000313" key="3">
    <source>
        <dbReference type="Proteomes" id="UP000432015"/>
    </source>
</evidence>
<feature type="transmembrane region" description="Helical" evidence="1">
    <location>
        <begin position="128"/>
        <end position="147"/>
    </location>
</feature>
<dbReference type="Proteomes" id="UP000432015">
    <property type="component" value="Unassembled WGS sequence"/>
</dbReference>
<feature type="transmembrane region" description="Helical" evidence="1">
    <location>
        <begin position="75"/>
        <end position="93"/>
    </location>
</feature>
<evidence type="ECO:0000256" key="1">
    <source>
        <dbReference type="SAM" id="Phobius"/>
    </source>
</evidence>
<dbReference type="EMBL" id="WOFH01000022">
    <property type="protein sequence ID" value="MUN42641.1"/>
    <property type="molecule type" value="Genomic_DNA"/>
</dbReference>
<comment type="caution">
    <text evidence="2">The sequence shown here is derived from an EMBL/GenBank/DDBJ whole genome shotgun (WGS) entry which is preliminary data.</text>
</comment>
<keyword evidence="1" id="KW-0472">Membrane</keyword>
<proteinExistence type="predicted"/>
<gene>
    <name evidence="2" type="ORF">GNZ18_39525</name>
</gene>
<keyword evidence="1" id="KW-0812">Transmembrane</keyword>
<evidence type="ECO:0000313" key="2">
    <source>
        <dbReference type="EMBL" id="MUN42641.1"/>
    </source>
</evidence>
<keyword evidence="1" id="KW-1133">Transmembrane helix</keyword>